<dbReference type="PROSITE" id="PS50902">
    <property type="entry name" value="FLAVODOXIN_LIKE"/>
    <property type="match status" value="1"/>
</dbReference>
<gene>
    <name evidence="3" type="ORF">AKO1_014931</name>
</gene>
<proteinExistence type="inferred from homology"/>
<comment type="caution">
    <text evidence="3">The sequence shown here is derived from an EMBL/GenBank/DDBJ whole genome shotgun (WGS) entry which is preliminary data.</text>
</comment>
<dbReference type="GO" id="GO:0016020">
    <property type="term" value="C:membrane"/>
    <property type="evidence" value="ECO:0007669"/>
    <property type="project" value="TreeGrafter"/>
</dbReference>
<keyword evidence="4" id="KW-1185">Reference proteome</keyword>
<dbReference type="InterPro" id="IPR029039">
    <property type="entry name" value="Flavoprotein-like_sf"/>
</dbReference>
<dbReference type="PANTHER" id="PTHR30546">
    <property type="entry name" value="FLAVODOXIN-RELATED PROTEIN WRBA-RELATED"/>
    <property type="match status" value="1"/>
</dbReference>
<feature type="domain" description="Flavodoxin-like" evidence="2">
    <location>
        <begin position="123"/>
        <end position="314"/>
    </location>
</feature>
<dbReference type="NCBIfam" id="NF002999">
    <property type="entry name" value="PRK03767.1"/>
    <property type="match status" value="1"/>
</dbReference>
<sequence>MGACFSKGKNKRNSQPVVTTSPIQLHTIAPESLENKPVANEEITTTNVVPVEQVITTQTTVTAPVEVAPPVAVVEKVKTVEVIPEVVPPVVEAPVVVEQKVNQVESTSQQEHAVPAVHKLVKVLVLFYSTYGHLYASAEEIAKGVRMVDGAEVHIRQVKETLSDEVIAKVGATETKKMFEHIPFVTPAEISEYDAIFFGTPGKYGNMAYQLKELFDSMGQLWATNALVGKVGAVFGSTASQHGGNEAVLINSRIALLHFGMIVVGLPYSSKEQMELSEVLGGTPYGVTTIAGGDGSRQISEKEKTQMQFYGKHVTEVAQKLRS</sequence>
<evidence type="ECO:0000313" key="4">
    <source>
        <dbReference type="Proteomes" id="UP001431209"/>
    </source>
</evidence>
<accession>A0AAW2YZZ0</accession>
<evidence type="ECO:0000259" key="2">
    <source>
        <dbReference type="PROSITE" id="PS50902"/>
    </source>
</evidence>
<dbReference type="InterPro" id="IPR005025">
    <property type="entry name" value="FMN_Rdtase-like_dom"/>
</dbReference>
<dbReference type="AlphaFoldDB" id="A0AAW2YZZ0"/>
<dbReference type="FunFam" id="3.40.50.360:FF:000001">
    <property type="entry name" value="NAD(P)H dehydrogenase (Quinone) FQR1-like"/>
    <property type="match status" value="1"/>
</dbReference>
<dbReference type="Proteomes" id="UP001431209">
    <property type="component" value="Unassembled WGS sequence"/>
</dbReference>
<dbReference type="PANTHER" id="PTHR30546:SF23">
    <property type="entry name" value="FLAVOPROTEIN-LIKE PROTEIN YCP4-RELATED"/>
    <property type="match status" value="1"/>
</dbReference>
<evidence type="ECO:0000313" key="3">
    <source>
        <dbReference type="EMBL" id="KAL0483048.1"/>
    </source>
</evidence>
<dbReference type="InterPro" id="IPR010089">
    <property type="entry name" value="Flavoprotein_WrbA-like"/>
</dbReference>
<evidence type="ECO:0000256" key="1">
    <source>
        <dbReference type="ARBA" id="ARBA00006961"/>
    </source>
</evidence>
<dbReference type="EMBL" id="JAOPGA020000925">
    <property type="protein sequence ID" value="KAL0483048.1"/>
    <property type="molecule type" value="Genomic_DNA"/>
</dbReference>
<name>A0AAW2YZZ0_9EUKA</name>
<reference evidence="3 4" key="1">
    <citation type="submission" date="2024-03" db="EMBL/GenBank/DDBJ databases">
        <title>The Acrasis kona genome and developmental transcriptomes reveal deep origins of eukaryotic multicellular pathways.</title>
        <authorList>
            <person name="Sheikh S."/>
            <person name="Fu C.-J."/>
            <person name="Brown M.W."/>
            <person name="Baldauf S.L."/>
        </authorList>
    </citation>
    <scope>NUCLEOTIDE SEQUENCE [LARGE SCALE GENOMIC DNA]</scope>
    <source>
        <strain evidence="3 4">ATCC MYA-3509</strain>
    </source>
</reference>
<dbReference type="NCBIfam" id="TIGR01755">
    <property type="entry name" value="flav_wrbA"/>
    <property type="match status" value="1"/>
</dbReference>
<protein>
    <submittedName>
        <fullName evidence="3">NAD(P)H dehydrogenase (Quinone)</fullName>
    </submittedName>
</protein>
<organism evidence="3 4">
    <name type="scientific">Acrasis kona</name>
    <dbReference type="NCBI Taxonomy" id="1008807"/>
    <lineage>
        <taxon>Eukaryota</taxon>
        <taxon>Discoba</taxon>
        <taxon>Heterolobosea</taxon>
        <taxon>Tetramitia</taxon>
        <taxon>Eutetramitia</taxon>
        <taxon>Acrasidae</taxon>
        <taxon>Acrasis</taxon>
    </lineage>
</organism>
<dbReference type="Pfam" id="PF03358">
    <property type="entry name" value="FMN_red"/>
    <property type="match status" value="1"/>
</dbReference>
<comment type="similarity">
    <text evidence="1">Belongs to the WrbA family.</text>
</comment>
<dbReference type="SUPFAM" id="SSF52218">
    <property type="entry name" value="Flavoproteins"/>
    <property type="match status" value="1"/>
</dbReference>
<dbReference type="Gene3D" id="3.40.50.360">
    <property type="match status" value="1"/>
</dbReference>
<dbReference type="GO" id="GO:0003955">
    <property type="term" value="F:NAD(P)H dehydrogenase (quinone) activity"/>
    <property type="evidence" value="ECO:0007669"/>
    <property type="project" value="InterPro"/>
</dbReference>
<dbReference type="GO" id="GO:0010181">
    <property type="term" value="F:FMN binding"/>
    <property type="evidence" value="ECO:0007669"/>
    <property type="project" value="InterPro"/>
</dbReference>
<dbReference type="InterPro" id="IPR008254">
    <property type="entry name" value="Flavodoxin/NO_synth"/>
</dbReference>